<proteinExistence type="predicted"/>
<protein>
    <submittedName>
        <fullName evidence="2">Uncharacterized protein</fullName>
    </submittedName>
</protein>
<gene>
    <name evidence="2" type="ORF">CRG98_031184</name>
</gene>
<feature type="region of interest" description="Disordered" evidence="1">
    <location>
        <begin position="20"/>
        <end position="49"/>
    </location>
</feature>
<evidence type="ECO:0000256" key="1">
    <source>
        <dbReference type="SAM" id="MobiDB-lite"/>
    </source>
</evidence>
<dbReference type="AlphaFoldDB" id="A0A2I0IWP2"/>
<name>A0A2I0IWP2_PUNGR</name>
<dbReference type="Proteomes" id="UP000233551">
    <property type="component" value="Unassembled WGS sequence"/>
</dbReference>
<dbReference type="EMBL" id="PGOL01002388">
    <property type="protein sequence ID" value="PKI48432.1"/>
    <property type="molecule type" value="Genomic_DNA"/>
</dbReference>
<sequence length="76" mass="8521">MEPPTCVMQPDCIQPACFGPRCSSSKSKKEKKAKAKTKPRNEVNPQVGQVKRPADEAIKNIWATQALETLVQDYIY</sequence>
<comment type="caution">
    <text evidence="2">The sequence shown here is derived from an EMBL/GenBank/DDBJ whole genome shotgun (WGS) entry which is preliminary data.</text>
</comment>
<keyword evidence="3" id="KW-1185">Reference proteome</keyword>
<accession>A0A2I0IWP2</accession>
<evidence type="ECO:0000313" key="3">
    <source>
        <dbReference type="Proteomes" id="UP000233551"/>
    </source>
</evidence>
<reference evidence="2 3" key="1">
    <citation type="submission" date="2017-11" db="EMBL/GenBank/DDBJ databases">
        <title>De-novo sequencing of pomegranate (Punica granatum L.) genome.</title>
        <authorList>
            <person name="Akparov Z."/>
            <person name="Amiraslanov A."/>
            <person name="Hajiyeva S."/>
            <person name="Abbasov M."/>
            <person name="Kaur K."/>
            <person name="Hamwieh A."/>
            <person name="Solovyev V."/>
            <person name="Salamov A."/>
            <person name="Braich B."/>
            <person name="Kosarev P."/>
            <person name="Mahmoud A."/>
            <person name="Hajiyev E."/>
            <person name="Babayeva S."/>
            <person name="Izzatullayeva V."/>
            <person name="Mammadov A."/>
            <person name="Mammadov A."/>
            <person name="Sharifova S."/>
            <person name="Ojaghi J."/>
            <person name="Eynullazada K."/>
            <person name="Bayramov B."/>
            <person name="Abdulazimova A."/>
            <person name="Shahmuradov I."/>
        </authorList>
    </citation>
    <scope>NUCLEOTIDE SEQUENCE [LARGE SCALE GENOMIC DNA]</scope>
    <source>
        <strain evidence="3">cv. AG2017</strain>
        <tissue evidence="2">Leaf</tissue>
    </source>
</reference>
<feature type="compositionally biased region" description="Basic residues" evidence="1">
    <location>
        <begin position="26"/>
        <end position="38"/>
    </location>
</feature>
<evidence type="ECO:0000313" key="2">
    <source>
        <dbReference type="EMBL" id="PKI48432.1"/>
    </source>
</evidence>
<organism evidence="2 3">
    <name type="scientific">Punica granatum</name>
    <name type="common">Pomegranate</name>
    <dbReference type="NCBI Taxonomy" id="22663"/>
    <lineage>
        <taxon>Eukaryota</taxon>
        <taxon>Viridiplantae</taxon>
        <taxon>Streptophyta</taxon>
        <taxon>Embryophyta</taxon>
        <taxon>Tracheophyta</taxon>
        <taxon>Spermatophyta</taxon>
        <taxon>Magnoliopsida</taxon>
        <taxon>eudicotyledons</taxon>
        <taxon>Gunneridae</taxon>
        <taxon>Pentapetalae</taxon>
        <taxon>rosids</taxon>
        <taxon>malvids</taxon>
        <taxon>Myrtales</taxon>
        <taxon>Lythraceae</taxon>
        <taxon>Punica</taxon>
    </lineage>
</organism>